<proteinExistence type="predicted"/>
<comment type="caution">
    <text evidence="1">The sequence shown here is derived from an EMBL/GenBank/DDBJ whole genome shotgun (WGS) entry which is preliminary data.</text>
</comment>
<evidence type="ECO:0000313" key="1">
    <source>
        <dbReference type="EMBL" id="TWT57164.1"/>
    </source>
</evidence>
<reference evidence="1 2" key="1">
    <citation type="submission" date="2019-02" db="EMBL/GenBank/DDBJ databases">
        <title>Deep-cultivation of Planctomycetes and their phenomic and genomic characterization uncovers novel biology.</title>
        <authorList>
            <person name="Wiegand S."/>
            <person name="Jogler M."/>
            <person name="Boedeker C."/>
            <person name="Pinto D."/>
            <person name="Vollmers J."/>
            <person name="Rivas-Marin E."/>
            <person name="Kohn T."/>
            <person name="Peeters S.H."/>
            <person name="Heuer A."/>
            <person name="Rast P."/>
            <person name="Oberbeckmann S."/>
            <person name="Bunk B."/>
            <person name="Jeske O."/>
            <person name="Meyerdierks A."/>
            <person name="Storesund J.E."/>
            <person name="Kallscheuer N."/>
            <person name="Luecker S."/>
            <person name="Lage O.M."/>
            <person name="Pohl T."/>
            <person name="Merkel B.J."/>
            <person name="Hornburger P."/>
            <person name="Mueller R.-W."/>
            <person name="Bruemmer F."/>
            <person name="Labrenz M."/>
            <person name="Spormann A.M."/>
            <person name="Op Den Camp H."/>
            <person name="Overmann J."/>
            <person name="Amann R."/>
            <person name="Jetten M.S.M."/>
            <person name="Mascher T."/>
            <person name="Medema M.H."/>
            <person name="Devos D.P."/>
            <person name="Kaster A.-K."/>
            <person name="Ovreas L."/>
            <person name="Rohde M."/>
            <person name="Galperin M.Y."/>
            <person name="Jogler C."/>
        </authorList>
    </citation>
    <scope>NUCLEOTIDE SEQUENCE [LARGE SCALE GENOMIC DNA]</scope>
    <source>
        <strain evidence="1 2">KOR42</strain>
    </source>
</reference>
<gene>
    <name evidence="1" type="ORF">KOR42_05220</name>
</gene>
<sequence length="110" mass="11976">MVASELALAAFLAVQLALNVPHSEFAALRAAKLLAAALAPLPTAAHAELQLHVEQALAELLLVELPTEAHVDQAHAQFQLLQQHLPVDQKSQLHQLMAMHLHHPQNLSNF</sequence>
<organism evidence="1 2">
    <name type="scientific">Thalassoglobus neptunius</name>
    <dbReference type="NCBI Taxonomy" id="1938619"/>
    <lineage>
        <taxon>Bacteria</taxon>
        <taxon>Pseudomonadati</taxon>
        <taxon>Planctomycetota</taxon>
        <taxon>Planctomycetia</taxon>
        <taxon>Planctomycetales</taxon>
        <taxon>Planctomycetaceae</taxon>
        <taxon>Thalassoglobus</taxon>
    </lineage>
</organism>
<name>A0A5C5X205_9PLAN</name>
<protein>
    <submittedName>
        <fullName evidence="1">Uncharacterized protein</fullName>
    </submittedName>
</protein>
<dbReference type="Proteomes" id="UP000317243">
    <property type="component" value="Unassembled WGS sequence"/>
</dbReference>
<keyword evidence="2" id="KW-1185">Reference proteome</keyword>
<evidence type="ECO:0000313" key="2">
    <source>
        <dbReference type="Proteomes" id="UP000317243"/>
    </source>
</evidence>
<dbReference type="EMBL" id="SIHI01000001">
    <property type="protein sequence ID" value="TWT57164.1"/>
    <property type="molecule type" value="Genomic_DNA"/>
</dbReference>
<accession>A0A5C5X205</accession>
<dbReference type="AlphaFoldDB" id="A0A5C5X205"/>